<dbReference type="AlphaFoldDB" id="A0A938Y2M9"/>
<protein>
    <recommendedName>
        <fullName evidence="3">YolD-like family protein</fullName>
    </recommendedName>
</protein>
<dbReference type="RefSeq" id="WP_204518608.1">
    <property type="nucleotide sequence ID" value="NZ_BAABIN010000005.1"/>
</dbReference>
<name>A0A938Y2M9_9BACL</name>
<comment type="caution">
    <text evidence="1">The sequence shown here is derived from an EMBL/GenBank/DDBJ whole genome shotgun (WGS) entry which is preliminary data.</text>
</comment>
<evidence type="ECO:0008006" key="3">
    <source>
        <dbReference type="Google" id="ProtNLM"/>
    </source>
</evidence>
<sequence>MASRIENIFAASRFVLPEQRELYLQLKEDQKLSEQPTLEEDELANFQYLIKDSAREDYAVTVTWWKPVKANLGTFCSLWGMIKWIDQNTRRIKIANDESVEWIDIDKITDVKA</sequence>
<gene>
    <name evidence="1" type="ORF">JOD01_002468</name>
</gene>
<dbReference type="InterPro" id="IPR014962">
    <property type="entry name" value="YolD"/>
</dbReference>
<proteinExistence type="predicted"/>
<dbReference type="EMBL" id="JAFBEB010000008">
    <property type="protein sequence ID" value="MBM7590856.1"/>
    <property type="molecule type" value="Genomic_DNA"/>
</dbReference>
<reference evidence="1" key="1">
    <citation type="submission" date="2021-01" db="EMBL/GenBank/DDBJ databases">
        <title>Genomic Encyclopedia of Type Strains, Phase IV (KMG-IV): sequencing the most valuable type-strain genomes for metagenomic binning, comparative biology and taxonomic classification.</title>
        <authorList>
            <person name="Goeker M."/>
        </authorList>
    </citation>
    <scope>NUCLEOTIDE SEQUENCE</scope>
    <source>
        <strain evidence="1">DSM 25523</strain>
    </source>
</reference>
<evidence type="ECO:0000313" key="1">
    <source>
        <dbReference type="EMBL" id="MBM7590856.1"/>
    </source>
</evidence>
<dbReference type="Proteomes" id="UP000717624">
    <property type="component" value="Unassembled WGS sequence"/>
</dbReference>
<organism evidence="1 2">
    <name type="scientific">Brevibacillus fulvus</name>
    <dbReference type="NCBI Taxonomy" id="1125967"/>
    <lineage>
        <taxon>Bacteria</taxon>
        <taxon>Bacillati</taxon>
        <taxon>Bacillota</taxon>
        <taxon>Bacilli</taxon>
        <taxon>Bacillales</taxon>
        <taxon>Paenibacillaceae</taxon>
        <taxon>Brevibacillus</taxon>
    </lineage>
</organism>
<keyword evidence="2" id="KW-1185">Reference proteome</keyword>
<evidence type="ECO:0000313" key="2">
    <source>
        <dbReference type="Proteomes" id="UP000717624"/>
    </source>
</evidence>
<accession>A0A938Y2M9</accession>
<dbReference type="Pfam" id="PF08863">
    <property type="entry name" value="YolD"/>
    <property type="match status" value="1"/>
</dbReference>